<protein>
    <recommendedName>
        <fullName evidence="4">RNA-directed DNA polymerase</fullName>
    </recommendedName>
</protein>
<evidence type="ECO:0008006" key="4">
    <source>
        <dbReference type="Google" id="ProtNLM"/>
    </source>
</evidence>
<name>A0ABU0YU98_9PROT</name>
<sequence length="1039" mass="117342">MRTQRHTSWSDVDLSDLLGAFRKAKADCFFERSTYCAEQFSNYEQKLFSNLEELLSELHEGRIANVFVEALGRPRIFAKCLGAKPRANGTPQCFFSDDRRAFERLQDTHDLTPEFRLVGDFGVEMHVLSGLWINLIGHRYDARLRGHSFGSRVRRFGRTGLRERPTGDYQYDAVGSFEPYFQPYRAWRDRGIEAIRSALDGDEPVVALTLDFSSYYHNVDPSFVVDPAFLTTIGLELNQWEIEFTQAFVVALQAWGKEASKLIGAGARRSQDQLGGLPIGLAAVRIITNVLLYEFDERILDALAPVYYGRYVDDVFLVIRDSGRIRSATELWDFIKQRAGDIFLDVETRREVEVRLPGGYQARSRLTLKQEKQKVFFLRGQSGRDLLNNIAHQVNTLSSERRLMPLAEEMDTMASARALAAATGTAEEPDSLRRADGLTLRRLGWALQLRSAEILARDLDRKVWAEERKRFYDFACAHILRPDKILEHVDGLARLISLAVSLADWSDASMMYRKATSALRTLESNLRNGNCKINGQDRKLTARVWDGLREWVQGACREAVLRSIAYDPRRRVRPSRAAHDLLTQLRIDYLVDSLLRVVLELRETDWAKRPYREHLRVDADRERPAIAGEEVLPEVFEHYAKLSEFLERSRHVEPTSGVRRVNPAALESDLNSKPSLLPYILATRPYSAQDIALYRPDECIFGAGDVPPAQAWAHYCRAIRGAPQSAPDSAGDRPLPSRTKGRLVDLTGAATGRSVHLGITSLETSQATWALAADGKPDRSAERYRRLATIVNLAVQATPRPTHLLLPELSVPEAWLDTISAVLLEAGISLIAGLDYDLHGRDRIGSSAVLVLRDDRLGFKTAVQIRQPKLQAAPGEEEHLLQSYGRTWVDSGGRSLHPVYVHEGLHFGVLICSELQNIDHRQSFQGDVDLLAVLSWNQDLETFSALVEAACLDVHAYVALVNNRAYGDSRVRAPRKDAHARDICRIRGGKNDHLVVVEINPTLLRAQQSRVRRWPKPNDRYKPAPEGFKISNGRRITPN</sequence>
<gene>
    <name evidence="2" type="ORF">Q8A70_22825</name>
</gene>
<dbReference type="Gene3D" id="3.60.110.10">
    <property type="entry name" value="Carbon-nitrogen hydrolase"/>
    <property type="match status" value="1"/>
</dbReference>
<dbReference type="SUPFAM" id="SSF56317">
    <property type="entry name" value="Carbon-nitrogen hydrolase"/>
    <property type="match status" value="1"/>
</dbReference>
<evidence type="ECO:0000313" key="3">
    <source>
        <dbReference type="Proteomes" id="UP001230156"/>
    </source>
</evidence>
<keyword evidence="3" id="KW-1185">Reference proteome</keyword>
<comment type="caution">
    <text evidence="2">The sequence shown here is derived from an EMBL/GenBank/DDBJ whole genome shotgun (WGS) entry which is preliminary data.</text>
</comment>
<evidence type="ECO:0000256" key="1">
    <source>
        <dbReference type="SAM" id="MobiDB-lite"/>
    </source>
</evidence>
<dbReference type="RefSeq" id="WP_379959944.1">
    <property type="nucleotide sequence ID" value="NZ_JAUYVI010000007.1"/>
</dbReference>
<organism evidence="2 3">
    <name type="scientific">Dongia sedimenti</name>
    <dbReference type="NCBI Taxonomy" id="3064282"/>
    <lineage>
        <taxon>Bacteria</taxon>
        <taxon>Pseudomonadati</taxon>
        <taxon>Pseudomonadota</taxon>
        <taxon>Alphaproteobacteria</taxon>
        <taxon>Rhodospirillales</taxon>
        <taxon>Dongiaceae</taxon>
        <taxon>Dongia</taxon>
    </lineage>
</organism>
<dbReference type="Proteomes" id="UP001230156">
    <property type="component" value="Unassembled WGS sequence"/>
</dbReference>
<accession>A0ABU0YU98</accession>
<feature type="region of interest" description="Disordered" evidence="1">
    <location>
        <begin position="1014"/>
        <end position="1039"/>
    </location>
</feature>
<evidence type="ECO:0000313" key="2">
    <source>
        <dbReference type="EMBL" id="MDQ7250541.1"/>
    </source>
</evidence>
<dbReference type="InterPro" id="IPR036526">
    <property type="entry name" value="C-N_Hydrolase_sf"/>
</dbReference>
<proteinExistence type="predicted"/>
<dbReference type="EMBL" id="JAUYVI010000007">
    <property type="protein sequence ID" value="MDQ7250541.1"/>
    <property type="molecule type" value="Genomic_DNA"/>
</dbReference>
<reference evidence="3" key="1">
    <citation type="submission" date="2023-08" db="EMBL/GenBank/DDBJ databases">
        <title>Rhodospirillaceae gen. nov., a novel taxon isolated from the Yangtze River Yuezi River estuary sludge.</title>
        <authorList>
            <person name="Ruan L."/>
        </authorList>
    </citation>
    <scope>NUCLEOTIDE SEQUENCE [LARGE SCALE GENOMIC DNA]</scope>
    <source>
        <strain evidence="3">R-7</strain>
    </source>
</reference>
<dbReference type="CDD" id="cd01646">
    <property type="entry name" value="RT_Bac_retron_I"/>
    <property type="match status" value="1"/>
</dbReference>